<dbReference type="InterPro" id="IPR053178">
    <property type="entry name" value="Osmoadaptation_assoc"/>
</dbReference>
<dbReference type="GO" id="GO:0008270">
    <property type="term" value="F:zinc ion binding"/>
    <property type="evidence" value="ECO:0007669"/>
    <property type="project" value="InterPro"/>
</dbReference>
<dbReference type="Proteomes" id="UP001147747">
    <property type="component" value="Unassembled WGS sequence"/>
</dbReference>
<evidence type="ECO:0000259" key="6">
    <source>
        <dbReference type="PROSITE" id="PS50048"/>
    </source>
</evidence>
<keyword evidence="8" id="KW-1185">Reference proteome</keyword>
<dbReference type="PROSITE" id="PS50048">
    <property type="entry name" value="ZN2_CY6_FUNGAL_2"/>
    <property type="match status" value="1"/>
</dbReference>
<proteinExistence type="predicted"/>
<dbReference type="InterPro" id="IPR001138">
    <property type="entry name" value="Zn2Cys6_DnaBD"/>
</dbReference>
<dbReference type="EMBL" id="JAPZBU010000005">
    <property type="protein sequence ID" value="KAJ5403598.1"/>
    <property type="molecule type" value="Genomic_DNA"/>
</dbReference>
<keyword evidence="4" id="KW-0539">Nucleus</keyword>
<dbReference type="PANTHER" id="PTHR38111">
    <property type="entry name" value="ZN(2)-C6 FUNGAL-TYPE DOMAIN-CONTAINING PROTEIN-RELATED"/>
    <property type="match status" value="1"/>
</dbReference>
<dbReference type="PANTHER" id="PTHR38111:SF11">
    <property type="entry name" value="TRANSCRIPTION FACTOR DOMAIN-CONTAINING PROTEIN-RELATED"/>
    <property type="match status" value="1"/>
</dbReference>
<dbReference type="GO" id="GO:0003677">
    <property type="term" value="F:DNA binding"/>
    <property type="evidence" value="ECO:0007669"/>
    <property type="project" value="UniProtKB-KW"/>
</dbReference>
<evidence type="ECO:0000313" key="7">
    <source>
        <dbReference type="EMBL" id="KAJ5403598.1"/>
    </source>
</evidence>
<dbReference type="RefSeq" id="XP_056490840.1">
    <property type="nucleotide sequence ID" value="XM_056628106.1"/>
</dbReference>
<dbReference type="Pfam" id="PF11951">
    <property type="entry name" value="Fungal_trans_2"/>
    <property type="match status" value="1"/>
</dbReference>
<dbReference type="GO" id="GO:0000981">
    <property type="term" value="F:DNA-binding transcription factor activity, RNA polymerase II-specific"/>
    <property type="evidence" value="ECO:0007669"/>
    <property type="project" value="InterPro"/>
</dbReference>
<dbReference type="Gene3D" id="4.10.240.10">
    <property type="entry name" value="Zn(2)-C6 fungal-type DNA-binding domain"/>
    <property type="match status" value="1"/>
</dbReference>
<gene>
    <name evidence="7" type="ORF">N7509_003469</name>
</gene>
<dbReference type="InterPro" id="IPR036864">
    <property type="entry name" value="Zn2-C6_fun-type_DNA-bd_sf"/>
</dbReference>
<dbReference type="InterPro" id="IPR021858">
    <property type="entry name" value="Fun_TF"/>
</dbReference>
<dbReference type="AlphaFoldDB" id="A0A9W9W5D4"/>
<dbReference type="Pfam" id="PF00172">
    <property type="entry name" value="Zn_clus"/>
    <property type="match status" value="1"/>
</dbReference>
<evidence type="ECO:0000256" key="2">
    <source>
        <dbReference type="ARBA" id="ARBA00023125"/>
    </source>
</evidence>
<dbReference type="SMART" id="SM00066">
    <property type="entry name" value="GAL4"/>
    <property type="match status" value="1"/>
</dbReference>
<dbReference type="CDD" id="cd00067">
    <property type="entry name" value="GAL4"/>
    <property type="match status" value="1"/>
</dbReference>
<sequence>MPGAPWRSQGCNTCRKRKVKCDLQRPECARCLRGGHHCQGYDRTAKFIHTFVEPNDPQTREIQQKPNISGNKLQPPPDNVSTTSVINVNAQIRSQLFSVFIDSYVPSSTSGQISFRCQKSSNLIESFPPLMDRPRSQLLDRAIAALASVFVGKKFNDNRMTNNGIRIYNQAIQIFGRLIPRSDLPVQEVLCANLIFQLYELINCSSGFSGWMAHMEGANAVLARHHQKLEEDQMSKMLLRHLKLANIFHAIGKSKSALASCPMWQMLTPLGKDNDLIDEIIDILMHCTLLVELVGGARSERETQRLKNLCWRLKQRIDSWYERLRSLFGDPLYTSIPDETNIVRSKRSKMIYPYRYHFPAVEIAEAHSLYWAAQLITYSLLFGLELLGGSFAQPEIPLSLQSTSSSKTTSKESELYMEESEFYADQICRGVAYLIQPDMHILGGENLLFPVAMAAQFFHGNGFHDNYALNHCLIEHAAEGGAFKSVTGKATTISHVVDIPVPRIHITQVIFKGEGYQPLSSIIFSKTFTHSIWVSSHTIITTITTISLTGLLRADLQADLTSMVLEDLAAQDLEDPKEVSVVPTAALVALVALVALDLEVPKAAPVAITAALTAVPTAALAALDLEVLKEALVVSEVPKEVPVALDLVALKAALAVSEVPKEAPVAITAVPVALVVGGKETQLEQTHVYIRLGWVGGILSWLLNSDGDH</sequence>
<comment type="caution">
    <text evidence="7">The sequence shown here is derived from an EMBL/GenBank/DDBJ whole genome shotgun (WGS) entry which is preliminary data.</text>
</comment>
<organism evidence="7 8">
    <name type="scientific">Penicillium cosmopolitanum</name>
    <dbReference type="NCBI Taxonomy" id="1131564"/>
    <lineage>
        <taxon>Eukaryota</taxon>
        <taxon>Fungi</taxon>
        <taxon>Dikarya</taxon>
        <taxon>Ascomycota</taxon>
        <taxon>Pezizomycotina</taxon>
        <taxon>Eurotiomycetes</taxon>
        <taxon>Eurotiomycetidae</taxon>
        <taxon>Eurotiales</taxon>
        <taxon>Aspergillaceae</taxon>
        <taxon>Penicillium</taxon>
    </lineage>
</organism>
<reference evidence="7" key="2">
    <citation type="journal article" date="2023" name="IMA Fungus">
        <title>Comparative genomic study of the Penicillium genus elucidates a diverse pangenome and 15 lateral gene transfer events.</title>
        <authorList>
            <person name="Petersen C."/>
            <person name="Sorensen T."/>
            <person name="Nielsen M.R."/>
            <person name="Sondergaard T.E."/>
            <person name="Sorensen J.L."/>
            <person name="Fitzpatrick D.A."/>
            <person name="Frisvad J.C."/>
            <person name="Nielsen K.L."/>
        </authorList>
    </citation>
    <scope>NUCLEOTIDE SEQUENCE</scope>
    <source>
        <strain evidence="7">IBT 29677</strain>
    </source>
</reference>
<feature type="domain" description="Zn(2)-C6 fungal-type" evidence="6">
    <location>
        <begin position="10"/>
        <end position="38"/>
    </location>
</feature>
<evidence type="ECO:0000256" key="5">
    <source>
        <dbReference type="SAM" id="MobiDB-lite"/>
    </source>
</evidence>
<evidence type="ECO:0000256" key="4">
    <source>
        <dbReference type="ARBA" id="ARBA00023242"/>
    </source>
</evidence>
<evidence type="ECO:0000313" key="8">
    <source>
        <dbReference type="Proteomes" id="UP001147747"/>
    </source>
</evidence>
<name>A0A9W9W5D4_9EURO</name>
<evidence type="ECO:0000256" key="3">
    <source>
        <dbReference type="ARBA" id="ARBA00023163"/>
    </source>
</evidence>
<dbReference type="PROSITE" id="PS00463">
    <property type="entry name" value="ZN2_CY6_FUNGAL_1"/>
    <property type="match status" value="1"/>
</dbReference>
<accession>A0A9W9W5D4</accession>
<reference evidence="7" key="1">
    <citation type="submission" date="2022-12" db="EMBL/GenBank/DDBJ databases">
        <authorList>
            <person name="Petersen C."/>
        </authorList>
    </citation>
    <scope>NUCLEOTIDE SEQUENCE</scope>
    <source>
        <strain evidence="7">IBT 29677</strain>
    </source>
</reference>
<dbReference type="SUPFAM" id="SSF57701">
    <property type="entry name" value="Zn2/Cys6 DNA-binding domain"/>
    <property type="match status" value="1"/>
</dbReference>
<keyword evidence="3" id="KW-0804">Transcription</keyword>
<feature type="region of interest" description="Disordered" evidence="5">
    <location>
        <begin position="57"/>
        <end position="79"/>
    </location>
</feature>
<protein>
    <recommendedName>
        <fullName evidence="6">Zn(2)-C6 fungal-type domain-containing protein</fullName>
    </recommendedName>
</protein>
<keyword evidence="1" id="KW-0805">Transcription regulation</keyword>
<dbReference type="OrthoDB" id="4491390at2759"/>
<keyword evidence="2" id="KW-0238">DNA-binding</keyword>
<dbReference type="GeneID" id="81367086"/>
<evidence type="ECO:0000256" key="1">
    <source>
        <dbReference type="ARBA" id="ARBA00023015"/>
    </source>
</evidence>